<keyword evidence="2" id="KW-1185">Reference proteome</keyword>
<accession>A0A4D5ZEP3</accession>
<dbReference type="EMBL" id="MK552140">
    <property type="protein sequence ID" value="QBX06747.1"/>
    <property type="molecule type" value="Genomic_DNA"/>
</dbReference>
<evidence type="ECO:0000313" key="1">
    <source>
        <dbReference type="EMBL" id="QBX06747.1"/>
    </source>
</evidence>
<gene>
    <name evidence="1" type="ORF">BcepSaruman_334</name>
</gene>
<reference evidence="1 2" key="1">
    <citation type="submission" date="2019-02" db="EMBL/GenBank/DDBJ databases">
        <title>Complete genome sequence of Burkholderia cenocepacia phage BcepSaruman.</title>
        <authorList>
            <person name="Park K."/>
            <person name="Liu M."/>
            <person name="Gill J."/>
        </authorList>
    </citation>
    <scope>NUCLEOTIDE SEQUENCE [LARGE SCALE GENOMIC DNA]</scope>
</reference>
<sequence length="88" mass="10007">MKVRKIAKRPPTYLRVGTVNIPTGFYGVTQRKTKNGVNIHLITERKEFIDLYGQPDFDTTVTVTDRGVALLASLDFPRVVPYAQRVRT</sequence>
<organism evidence="1 2">
    <name type="scientific">Burkholderia phage BcepSaruman</name>
    <dbReference type="NCBI Taxonomy" id="2530032"/>
    <lineage>
        <taxon>Viruses</taxon>
        <taxon>Duplodnaviria</taxon>
        <taxon>Heunggongvirae</taxon>
        <taxon>Uroviricota</taxon>
        <taxon>Caudoviricetes</taxon>
        <taxon>Sarumanvirus</taxon>
        <taxon>Sarumanvirus bcepsaruman</taxon>
    </lineage>
</organism>
<evidence type="ECO:0000313" key="2">
    <source>
        <dbReference type="Proteomes" id="UP000296455"/>
    </source>
</evidence>
<dbReference type="Proteomes" id="UP000296455">
    <property type="component" value="Segment"/>
</dbReference>
<name>A0A4D5ZEP3_9CAUD</name>
<proteinExistence type="predicted"/>
<protein>
    <submittedName>
        <fullName evidence="1">Uncharacterized protein</fullName>
    </submittedName>
</protein>